<name>A0A8R1E341_CAEJA</name>
<dbReference type="Proteomes" id="UP000005237">
    <property type="component" value="Unassembled WGS sequence"/>
</dbReference>
<dbReference type="EnsemblMetazoa" id="CJA19010.1">
    <property type="protein sequence ID" value="CJA19010.1"/>
    <property type="gene ID" value="WBGene00138214"/>
</dbReference>
<reference evidence="3" key="1">
    <citation type="submission" date="2010-08" db="EMBL/GenBank/DDBJ databases">
        <authorList>
            <consortium name="Caenorhabditis japonica Sequencing Consortium"/>
            <person name="Wilson R.K."/>
        </authorList>
    </citation>
    <scope>NUCLEOTIDE SEQUENCE [LARGE SCALE GENOMIC DNA]</scope>
    <source>
        <strain evidence="3">DF5081</strain>
    </source>
</reference>
<evidence type="ECO:0000256" key="1">
    <source>
        <dbReference type="SAM" id="SignalP"/>
    </source>
</evidence>
<keyword evidence="1" id="KW-0732">Signal</keyword>
<evidence type="ECO:0000313" key="2">
    <source>
        <dbReference type="EnsemblMetazoa" id="CJA19010.1"/>
    </source>
</evidence>
<sequence>MNSRVVYAVIALFAVSAFAQTDDWDPTVRDKTDFCGTMAQYAPNGDIYCSQFITCCDSQFDPNNGDKCQQKESECSATDDGRSGLGVCKFSNCTELITTTTTTTTQAPVFESINSAFQAFAMLAPLAAAVLCVM</sequence>
<reference evidence="2" key="2">
    <citation type="submission" date="2022-06" db="UniProtKB">
        <authorList>
            <consortium name="EnsemblMetazoa"/>
        </authorList>
    </citation>
    <scope>IDENTIFICATION</scope>
    <source>
        <strain evidence="2">DF5081</strain>
    </source>
</reference>
<feature type="signal peptide" evidence="1">
    <location>
        <begin position="1"/>
        <end position="19"/>
    </location>
</feature>
<dbReference type="AlphaFoldDB" id="A0A8R1E341"/>
<proteinExistence type="predicted"/>
<evidence type="ECO:0000313" key="3">
    <source>
        <dbReference type="Proteomes" id="UP000005237"/>
    </source>
</evidence>
<dbReference type="OMA" id="GTMAQYA"/>
<organism evidence="2 3">
    <name type="scientific">Caenorhabditis japonica</name>
    <dbReference type="NCBI Taxonomy" id="281687"/>
    <lineage>
        <taxon>Eukaryota</taxon>
        <taxon>Metazoa</taxon>
        <taxon>Ecdysozoa</taxon>
        <taxon>Nematoda</taxon>
        <taxon>Chromadorea</taxon>
        <taxon>Rhabditida</taxon>
        <taxon>Rhabditina</taxon>
        <taxon>Rhabditomorpha</taxon>
        <taxon>Rhabditoidea</taxon>
        <taxon>Rhabditidae</taxon>
        <taxon>Peloderinae</taxon>
        <taxon>Caenorhabditis</taxon>
    </lineage>
</organism>
<feature type="chain" id="PRO_5035835334" evidence="1">
    <location>
        <begin position="20"/>
        <end position="134"/>
    </location>
</feature>
<protein>
    <submittedName>
        <fullName evidence="2">Uncharacterized protein</fullName>
    </submittedName>
</protein>
<accession>A0A8R1E341</accession>
<keyword evidence="3" id="KW-1185">Reference proteome</keyword>